<dbReference type="Proteomes" id="UP001497535">
    <property type="component" value="Unassembled WGS sequence"/>
</dbReference>
<evidence type="ECO:0000313" key="2">
    <source>
        <dbReference type="Proteomes" id="UP001497535"/>
    </source>
</evidence>
<name>A0ACB0ZT63_MELEN</name>
<evidence type="ECO:0000313" key="1">
    <source>
        <dbReference type="EMBL" id="CAK5082335.1"/>
    </source>
</evidence>
<reference evidence="1" key="1">
    <citation type="submission" date="2023-11" db="EMBL/GenBank/DDBJ databases">
        <authorList>
            <person name="Poullet M."/>
        </authorList>
    </citation>
    <scope>NUCLEOTIDE SEQUENCE</scope>
    <source>
        <strain evidence="1">E1834</strain>
    </source>
</reference>
<dbReference type="EMBL" id="CAVMJV010000046">
    <property type="protein sequence ID" value="CAK5082335.1"/>
    <property type="molecule type" value="Genomic_DNA"/>
</dbReference>
<protein>
    <submittedName>
        <fullName evidence="1">Uncharacterized protein</fullName>
    </submittedName>
</protein>
<accession>A0ACB0ZT63</accession>
<comment type="caution">
    <text evidence="1">The sequence shown here is derived from an EMBL/GenBank/DDBJ whole genome shotgun (WGS) entry which is preliminary data.</text>
</comment>
<sequence>MAVNGSLCRPVFSNQQTVVFNLVMPLSCAAVSWLASCSVLTVALLLRILVILSNTSCFIKYPWSDIT</sequence>
<proteinExistence type="predicted"/>
<organism evidence="1 2">
    <name type="scientific">Meloidogyne enterolobii</name>
    <name type="common">Root-knot nematode worm</name>
    <name type="synonym">Meloidogyne mayaguensis</name>
    <dbReference type="NCBI Taxonomy" id="390850"/>
    <lineage>
        <taxon>Eukaryota</taxon>
        <taxon>Metazoa</taxon>
        <taxon>Ecdysozoa</taxon>
        <taxon>Nematoda</taxon>
        <taxon>Chromadorea</taxon>
        <taxon>Rhabditida</taxon>
        <taxon>Tylenchina</taxon>
        <taxon>Tylenchomorpha</taxon>
        <taxon>Tylenchoidea</taxon>
        <taxon>Meloidogynidae</taxon>
        <taxon>Meloidogyninae</taxon>
        <taxon>Meloidogyne</taxon>
    </lineage>
</organism>
<keyword evidence="2" id="KW-1185">Reference proteome</keyword>
<gene>
    <name evidence="1" type="ORF">MENTE1834_LOCUS29611</name>
</gene>